<evidence type="ECO:0000256" key="10">
    <source>
        <dbReference type="ARBA" id="ARBA00023160"/>
    </source>
</evidence>
<dbReference type="InterPro" id="IPR030457">
    <property type="entry name" value="ELO_CS"/>
</dbReference>
<dbReference type="EMBL" id="HE573023">
    <property type="protein sequence ID" value="CCC49088.1"/>
    <property type="molecule type" value="Genomic_DNA"/>
</dbReference>
<dbReference type="VEuPathDB" id="TriTrypDB:TvY486_0704210"/>
<dbReference type="GO" id="GO:0030148">
    <property type="term" value="P:sphingolipid biosynthetic process"/>
    <property type="evidence" value="ECO:0007669"/>
    <property type="project" value="TreeGrafter"/>
</dbReference>
<keyword evidence="8 12" id="KW-0443">Lipid metabolism</keyword>
<reference evidence="13" key="1">
    <citation type="journal article" date="2012" name="Proc. Natl. Acad. Sci. U.S.A.">
        <title>Antigenic diversity is generated by distinct evolutionary mechanisms in African trypanosome species.</title>
        <authorList>
            <person name="Jackson A.P."/>
            <person name="Berry A."/>
            <person name="Aslett M."/>
            <person name="Allison H.C."/>
            <person name="Burton P."/>
            <person name="Vavrova-Anderson J."/>
            <person name="Brown R."/>
            <person name="Browne H."/>
            <person name="Corton N."/>
            <person name="Hauser H."/>
            <person name="Gamble J."/>
            <person name="Gilderthorp R."/>
            <person name="Marcello L."/>
            <person name="McQuillan J."/>
            <person name="Otto T.D."/>
            <person name="Quail M.A."/>
            <person name="Sanders M.J."/>
            <person name="van Tonder A."/>
            <person name="Ginger M.L."/>
            <person name="Field M.C."/>
            <person name="Barry J.D."/>
            <person name="Hertz-Fowler C."/>
            <person name="Berriman M."/>
        </authorList>
    </citation>
    <scope>NUCLEOTIDE SEQUENCE</scope>
    <source>
        <strain evidence="13">Y486</strain>
    </source>
</reference>
<dbReference type="PROSITE" id="PS01188">
    <property type="entry name" value="ELO"/>
    <property type="match status" value="1"/>
</dbReference>
<keyword evidence="7 12" id="KW-1133">Transmembrane helix</keyword>
<sequence>MTLNATYVRSLPHQWNGIAVRDWMIANTDIALYIAGVYLVMVFNGPKLIARLNKRGTHSGNTAARTLTDGSGSLLVRRAMVLWNLSLSIFSILGTSTVTPVLIGNLREKGFHSATCEFNEKEFYTTNVGFWMGLFALSKIPELIDTVFLVLLGKDLPFLHWYHHVTVLLFSWHAYCVGSSVYIWVAAMNYSVHSVMYFYFALAALGYRRIVRPFAPYITVIQILQMVVGCLVTLHALRELCDETGRGCGVPLSNMRAQLLMYASYLYLFSKMFVKSYLLPPNAHAAVSTASNPTKKQI</sequence>
<accession>G0TYN9</accession>
<keyword evidence="3 12" id="KW-0444">Lipid biosynthesis</keyword>
<dbReference type="PANTHER" id="PTHR11157:SF105">
    <property type="entry name" value="ELONGATION OF FATTY ACIDS PROTEIN"/>
    <property type="match status" value="1"/>
</dbReference>
<dbReference type="GO" id="GO:0042761">
    <property type="term" value="P:very long-chain fatty acid biosynthetic process"/>
    <property type="evidence" value="ECO:0007669"/>
    <property type="project" value="TreeGrafter"/>
</dbReference>
<feature type="transmembrane region" description="Helical" evidence="12">
    <location>
        <begin position="190"/>
        <end position="207"/>
    </location>
</feature>
<keyword evidence="10 12" id="KW-0275">Fatty acid biosynthesis</keyword>
<dbReference type="Pfam" id="PF01151">
    <property type="entry name" value="ELO"/>
    <property type="match status" value="1"/>
</dbReference>
<evidence type="ECO:0000256" key="1">
    <source>
        <dbReference type="ARBA" id="ARBA00004141"/>
    </source>
</evidence>
<proteinExistence type="inferred from homology"/>
<comment type="similarity">
    <text evidence="2 12">Belongs to the ELO family.</text>
</comment>
<dbReference type="GO" id="GO:0009922">
    <property type="term" value="F:fatty acid elongase activity"/>
    <property type="evidence" value="ECO:0007669"/>
    <property type="project" value="InterPro"/>
</dbReference>
<keyword evidence="6 12" id="KW-0276">Fatty acid metabolism</keyword>
<dbReference type="PANTHER" id="PTHR11157">
    <property type="entry name" value="FATTY ACID ACYL TRANSFERASE-RELATED"/>
    <property type="match status" value="1"/>
</dbReference>
<evidence type="ECO:0000256" key="3">
    <source>
        <dbReference type="ARBA" id="ARBA00022516"/>
    </source>
</evidence>
<feature type="transmembrane region" description="Helical" evidence="12">
    <location>
        <begin position="128"/>
        <end position="153"/>
    </location>
</feature>
<name>G0TYN9_TRYVY</name>
<feature type="transmembrane region" description="Helical" evidence="12">
    <location>
        <begin position="165"/>
        <end position="184"/>
    </location>
</feature>
<dbReference type="GO" id="GO:0034625">
    <property type="term" value="P:fatty acid elongation, monounsaturated fatty acid"/>
    <property type="evidence" value="ECO:0007669"/>
    <property type="project" value="TreeGrafter"/>
</dbReference>
<organism evidence="13">
    <name type="scientific">Trypanosoma vivax (strain Y486)</name>
    <dbReference type="NCBI Taxonomy" id="1055687"/>
    <lineage>
        <taxon>Eukaryota</taxon>
        <taxon>Discoba</taxon>
        <taxon>Euglenozoa</taxon>
        <taxon>Kinetoplastea</taxon>
        <taxon>Metakinetoplastina</taxon>
        <taxon>Trypanosomatida</taxon>
        <taxon>Trypanosomatidae</taxon>
        <taxon>Trypanosoma</taxon>
        <taxon>Duttonella</taxon>
    </lineage>
</organism>
<dbReference type="AlphaFoldDB" id="G0TYN9"/>
<dbReference type="GO" id="GO:0034626">
    <property type="term" value="P:fatty acid elongation, polyunsaturated fatty acid"/>
    <property type="evidence" value="ECO:0007669"/>
    <property type="project" value="TreeGrafter"/>
</dbReference>
<evidence type="ECO:0000256" key="6">
    <source>
        <dbReference type="ARBA" id="ARBA00022832"/>
    </source>
</evidence>
<keyword evidence="4 12" id="KW-0808">Transferase</keyword>
<evidence type="ECO:0000313" key="13">
    <source>
        <dbReference type="EMBL" id="CCC49088.1"/>
    </source>
</evidence>
<evidence type="ECO:0000256" key="7">
    <source>
        <dbReference type="ARBA" id="ARBA00022989"/>
    </source>
</evidence>
<evidence type="ECO:0000256" key="5">
    <source>
        <dbReference type="ARBA" id="ARBA00022692"/>
    </source>
</evidence>
<evidence type="ECO:0000256" key="9">
    <source>
        <dbReference type="ARBA" id="ARBA00023136"/>
    </source>
</evidence>
<dbReference type="GO" id="GO:0019367">
    <property type="term" value="P:fatty acid elongation, saturated fatty acid"/>
    <property type="evidence" value="ECO:0007669"/>
    <property type="project" value="TreeGrafter"/>
</dbReference>
<evidence type="ECO:0000256" key="12">
    <source>
        <dbReference type="RuleBase" id="RU361115"/>
    </source>
</evidence>
<dbReference type="InterPro" id="IPR002076">
    <property type="entry name" value="ELO_fam"/>
</dbReference>
<evidence type="ECO:0000256" key="11">
    <source>
        <dbReference type="ARBA" id="ARBA00044291"/>
    </source>
</evidence>
<dbReference type="GO" id="GO:0005789">
    <property type="term" value="C:endoplasmic reticulum membrane"/>
    <property type="evidence" value="ECO:0007669"/>
    <property type="project" value="TreeGrafter"/>
</dbReference>
<evidence type="ECO:0000256" key="4">
    <source>
        <dbReference type="ARBA" id="ARBA00022679"/>
    </source>
</evidence>
<feature type="transmembrane region" description="Helical" evidence="12">
    <location>
        <begin position="30"/>
        <end position="50"/>
    </location>
</feature>
<feature type="transmembrane region" description="Helical" evidence="12">
    <location>
        <begin position="214"/>
        <end position="237"/>
    </location>
</feature>
<keyword evidence="5 12" id="KW-0812">Transmembrane</keyword>
<protein>
    <recommendedName>
        <fullName evidence="11 12">Elongation of fatty acids protein</fullName>
        <ecNumber evidence="12">2.3.1.-</ecNumber>
    </recommendedName>
</protein>
<comment type="subcellular location">
    <subcellularLocation>
        <location evidence="1">Membrane</location>
        <topology evidence="1">Multi-pass membrane protein</topology>
    </subcellularLocation>
</comment>
<dbReference type="EC" id="2.3.1.-" evidence="12"/>
<comment type="catalytic activity">
    <reaction evidence="12">
        <text>an acyl-CoA + malonyl-CoA + H(+) = a 3-oxoacyl-CoA + CO2 + CoA</text>
        <dbReference type="Rhea" id="RHEA:50252"/>
        <dbReference type="ChEBI" id="CHEBI:15378"/>
        <dbReference type="ChEBI" id="CHEBI:16526"/>
        <dbReference type="ChEBI" id="CHEBI:57287"/>
        <dbReference type="ChEBI" id="CHEBI:57384"/>
        <dbReference type="ChEBI" id="CHEBI:58342"/>
        <dbReference type="ChEBI" id="CHEBI:90726"/>
    </reaction>
    <physiologicalReaction direction="left-to-right" evidence="12">
        <dbReference type="Rhea" id="RHEA:50253"/>
    </physiologicalReaction>
</comment>
<keyword evidence="9 12" id="KW-0472">Membrane</keyword>
<evidence type="ECO:0000256" key="8">
    <source>
        <dbReference type="ARBA" id="ARBA00023098"/>
    </source>
</evidence>
<evidence type="ECO:0000256" key="2">
    <source>
        <dbReference type="ARBA" id="ARBA00007263"/>
    </source>
</evidence>
<feature type="transmembrane region" description="Helical" evidence="12">
    <location>
        <begin position="81"/>
        <end position="103"/>
    </location>
</feature>
<gene>
    <name evidence="13" type="ORF">TVY486_0704210</name>
</gene>